<proteinExistence type="predicted"/>
<gene>
    <name evidence="1" type="ORF">IE53DRAFT_368331</name>
</gene>
<sequence length="950" mass="105135">MLRSSLASDRNWGSGGPSPLNARVIGPSRNGGGHEGKKVIVPASPSKKRDRSWSVSHRMEEGEGGYGPKSEGKRPTLPNLSNERTTKWHQGSRLLEATNTILQQRRVSLPEEEGMVVEGEENSPSCSSTSSSITALKLSKVRSEGFHQPVRILDEERAGGSSGRSKRDEEDFTLIEELRIGPGRLDPNEEDPEWRRMEPFSGIRLKERFVSHQQMVSFLDMRYLIPPSMLYSVVRLPSLPPFSKDHRRRRHPDGDYQVPVLGDWLTIAVIAEKSEILVTKGRKVEQGDDDESLPAQHERLRFRGIEDDGDDDESLPAQHERLRFRGIEDDGDDDDPRLNLLPESNQSLENRSKTLRKVRGEEGVEEEVKCRKYMKIKLVDLSVHQGTDSTGKTRGDSILSLLLFQADEVVVGGGGGGFVRGEVDQFLQATREKRRETRYRNGSGGAFEKLCKEREGTVIAIMNPRVLRPWKGEFRGEKRDNILTITPTSQDSILVIGRSSDFCQCEAIKRDGKRCTAYVDLRGRQANNFSSRVCDFHLSLGLRSARMGRMDLSNSTTGLDVGNGHDGQGNGRSSGFGAEFNPHFGGRGGWKRKGFGRGGGKDQDDYEFNFEDSNRGKTFTVEDERGGGAREVLLDPTNPQSRRFDVGEALGRGKVEKDLRLKRKAESLRLENAICFKVAKGDLRSRSGSQGVKELSKASSSSNTSPEGVKNSPQSAVIFAPRESTNALELVEIAKRTLEERKRKRKREEKSSHQVSSPLIRRSGKGKREKSGGTGEGGGSRLLRDSNPSLVKNPFDPLTDEEEEGGGGGGGMDKVNVDRQRSPKRFSYSVEAIQKLGFNPLSGCVGKGSSNREGDGQEAKEERPRNDSRSNLLARTKDRGAVKSLTGSAGDDEGRTGLEKVPDLRISKKHRAQLKCVDRGASTGSSRSNLEEDRLVVQGDEESDSDLEII</sequence>
<reference evidence="1 2" key="1">
    <citation type="journal article" date="2018" name="Mol. Biol. Evol.">
        <title>Broad Genomic Sampling Reveals a Smut Pathogenic Ancestry of the Fungal Clade Ustilaginomycotina.</title>
        <authorList>
            <person name="Kijpornyongpan T."/>
            <person name="Mondo S.J."/>
            <person name="Barry K."/>
            <person name="Sandor L."/>
            <person name="Lee J."/>
            <person name="Lipzen A."/>
            <person name="Pangilinan J."/>
            <person name="LaButti K."/>
            <person name="Hainaut M."/>
            <person name="Henrissat B."/>
            <person name="Grigoriev I.V."/>
            <person name="Spatafora J.W."/>
            <person name="Aime M.C."/>
        </authorList>
    </citation>
    <scope>NUCLEOTIDE SEQUENCE [LARGE SCALE GENOMIC DNA]</scope>
    <source>
        <strain evidence="1 2">SA 807</strain>
    </source>
</reference>
<name>A0ACD0NZ64_9BASI</name>
<dbReference type="EMBL" id="KZ819868">
    <property type="protein sequence ID" value="PWN51140.1"/>
    <property type="molecule type" value="Genomic_DNA"/>
</dbReference>
<organism evidence="1 2">
    <name type="scientific">Violaceomyces palustris</name>
    <dbReference type="NCBI Taxonomy" id="1673888"/>
    <lineage>
        <taxon>Eukaryota</taxon>
        <taxon>Fungi</taxon>
        <taxon>Dikarya</taxon>
        <taxon>Basidiomycota</taxon>
        <taxon>Ustilaginomycotina</taxon>
        <taxon>Ustilaginomycetes</taxon>
        <taxon>Violaceomycetales</taxon>
        <taxon>Violaceomycetaceae</taxon>
        <taxon>Violaceomyces</taxon>
    </lineage>
</organism>
<keyword evidence="2" id="KW-1185">Reference proteome</keyword>
<accession>A0ACD0NZ64</accession>
<evidence type="ECO:0000313" key="1">
    <source>
        <dbReference type="EMBL" id="PWN51140.1"/>
    </source>
</evidence>
<dbReference type="Proteomes" id="UP000245626">
    <property type="component" value="Unassembled WGS sequence"/>
</dbReference>
<evidence type="ECO:0000313" key="2">
    <source>
        <dbReference type="Proteomes" id="UP000245626"/>
    </source>
</evidence>
<protein>
    <submittedName>
        <fullName evidence="1">Uncharacterized protein</fullName>
    </submittedName>
</protein>